<reference evidence="8" key="2">
    <citation type="submission" date="2020-10" db="EMBL/GenBank/DDBJ databases">
        <title>Comparative genomics of the Acetobacterium genus.</title>
        <authorList>
            <person name="Marshall C."/>
            <person name="May H."/>
            <person name="Norman S."/>
        </authorList>
    </citation>
    <scope>NUCLEOTIDE SEQUENCE</scope>
    <source>
        <strain evidence="8">DER-2019</strain>
    </source>
</reference>
<dbReference type="InterPro" id="IPR058031">
    <property type="entry name" value="AAA_lid_NorR"/>
</dbReference>
<dbReference type="Pfam" id="PF00158">
    <property type="entry name" value="Sigma54_activat"/>
    <property type="match status" value="1"/>
</dbReference>
<dbReference type="Gene3D" id="1.10.8.60">
    <property type="match status" value="1"/>
</dbReference>
<sequence length="491" mass="55055">MENQKVKDNNESILEAFDANSFPIQDVERIEDVCIHVVDSSGKIVCYSKGCEIIENMKHEDVIGKNMSDIYDYLENESMESLVLKTGKKVQDVHVKYTSPSGKVADVISSTYPVFSRTKPNRVEAAICIYRDISDYIHMASTIKKLQNDLKSQQLKNNGTQFTFKDIIGTSANMTECIRHAEIAAQTTAPILIAGPTGTGKEVFAQSIHNASPQANKPFIAINCSAIPENLLESTLFGTVKGSFTGAVDSVGLLETAEGGTIFLDEINSMNLGLQSKLLRVLETGKYRKVGGNKEITSNIRLLSALNQDPLKAIEEKRLRSDLYYRLAVFSINLPPLKDRRQDILDLVPFFLSTEGTAMGKQLFEVSKESQEVLLSHDWPGNIRELKHAVTHAIYLAQYQDTILTPDLLPAYLRKNISDKKIYEKYLSVSIDDKNLKATLNKIEKQMIMDVLETNKYNISKSSRDLGISRQNLQYKIHLHQINVIEDNSII</sequence>
<dbReference type="SUPFAM" id="SSF55785">
    <property type="entry name" value="PYP-like sensor domain (PAS domain)"/>
    <property type="match status" value="1"/>
</dbReference>
<dbReference type="Gene3D" id="1.10.10.60">
    <property type="entry name" value="Homeodomain-like"/>
    <property type="match status" value="1"/>
</dbReference>
<evidence type="ECO:0000256" key="1">
    <source>
        <dbReference type="ARBA" id="ARBA00022741"/>
    </source>
</evidence>
<dbReference type="EMBL" id="WJBD01000004">
    <property type="protein sequence ID" value="MBC3887732.1"/>
    <property type="molecule type" value="Genomic_DNA"/>
</dbReference>
<dbReference type="CDD" id="cd00009">
    <property type="entry name" value="AAA"/>
    <property type="match status" value="1"/>
</dbReference>
<keyword evidence="1" id="KW-0547">Nucleotide-binding</keyword>
<dbReference type="GO" id="GO:0006355">
    <property type="term" value="P:regulation of DNA-templated transcription"/>
    <property type="evidence" value="ECO:0007669"/>
    <property type="project" value="InterPro"/>
</dbReference>
<evidence type="ECO:0000256" key="4">
    <source>
        <dbReference type="ARBA" id="ARBA00023125"/>
    </source>
</evidence>
<feature type="domain" description="Sigma-54 factor interaction" evidence="6">
    <location>
        <begin position="167"/>
        <end position="395"/>
    </location>
</feature>
<dbReference type="PROSITE" id="PS50112">
    <property type="entry name" value="PAS"/>
    <property type="match status" value="1"/>
</dbReference>
<dbReference type="Pfam" id="PF13426">
    <property type="entry name" value="PAS_9"/>
    <property type="match status" value="1"/>
</dbReference>
<organism evidence="8 9">
    <name type="scientific">Acetobacterium paludosum</name>
    <dbReference type="NCBI Taxonomy" id="52693"/>
    <lineage>
        <taxon>Bacteria</taxon>
        <taxon>Bacillati</taxon>
        <taxon>Bacillota</taxon>
        <taxon>Clostridia</taxon>
        <taxon>Eubacteriales</taxon>
        <taxon>Eubacteriaceae</taxon>
        <taxon>Acetobacterium</taxon>
    </lineage>
</organism>
<dbReference type="InterPro" id="IPR002197">
    <property type="entry name" value="HTH_Fis"/>
</dbReference>
<evidence type="ECO:0000259" key="6">
    <source>
        <dbReference type="PROSITE" id="PS50045"/>
    </source>
</evidence>
<dbReference type="OrthoDB" id="9803970at2"/>
<dbReference type="Pfam" id="PF02954">
    <property type="entry name" value="HTH_8"/>
    <property type="match status" value="1"/>
</dbReference>
<gene>
    <name evidence="8" type="ORF">GH810_05355</name>
</gene>
<evidence type="ECO:0000256" key="3">
    <source>
        <dbReference type="ARBA" id="ARBA00023015"/>
    </source>
</evidence>
<keyword evidence="5" id="KW-0804">Transcription</keyword>
<dbReference type="InterPro" id="IPR027417">
    <property type="entry name" value="P-loop_NTPase"/>
</dbReference>
<name>A0A923HU38_9FIRM</name>
<reference evidence="8" key="1">
    <citation type="submission" date="2019-10" db="EMBL/GenBank/DDBJ databases">
        <authorList>
            <person name="Ross D.E."/>
            <person name="Gulliver D."/>
        </authorList>
    </citation>
    <scope>NUCLEOTIDE SEQUENCE</scope>
    <source>
        <strain evidence="8">DER-2019</strain>
    </source>
</reference>
<proteinExistence type="predicted"/>
<dbReference type="InterPro" id="IPR025943">
    <property type="entry name" value="Sigma_54_int_dom_ATP-bd_2"/>
</dbReference>
<keyword evidence="2" id="KW-0067">ATP-binding</keyword>
<evidence type="ECO:0000313" key="8">
    <source>
        <dbReference type="EMBL" id="MBC3887732.1"/>
    </source>
</evidence>
<dbReference type="PANTHER" id="PTHR32071">
    <property type="entry name" value="TRANSCRIPTIONAL REGULATORY PROTEIN"/>
    <property type="match status" value="1"/>
</dbReference>
<dbReference type="InterPro" id="IPR002078">
    <property type="entry name" value="Sigma_54_int"/>
</dbReference>
<dbReference type="InterPro" id="IPR025944">
    <property type="entry name" value="Sigma_54_int_dom_CS"/>
</dbReference>
<dbReference type="Proteomes" id="UP000616595">
    <property type="component" value="Unassembled WGS sequence"/>
</dbReference>
<dbReference type="PROSITE" id="PS00688">
    <property type="entry name" value="SIGMA54_INTERACT_3"/>
    <property type="match status" value="1"/>
</dbReference>
<evidence type="ECO:0000313" key="9">
    <source>
        <dbReference type="Proteomes" id="UP000616595"/>
    </source>
</evidence>
<dbReference type="InterPro" id="IPR000014">
    <property type="entry name" value="PAS"/>
</dbReference>
<dbReference type="PROSITE" id="PS00676">
    <property type="entry name" value="SIGMA54_INTERACT_2"/>
    <property type="match status" value="1"/>
</dbReference>
<dbReference type="PROSITE" id="PS50045">
    <property type="entry name" value="SIGMA54_INTERACT_4"/>
    <property type="match status" value="1"/>
</dbReference>
<dbReference type="SMART" id="SM00382">
    <property type="entry name" value="AAA"/>
    <property type="match status" value="1"/>
</dbReference>
<dbReference type="PANTHER" id="PTHR32071:SF74">
    <property type="entry name" value="TRANSCRIPTIONAL ACTIVATOR ROCR"/>
    <property type="match status" value="1"/>
</dbReference>
<dbReference type="SUPFAM" id="SSF52540">
    <property type="entry name" value="P-loop containing nucleoside triphosphate hydrolases"/>
    <property type="match status" value="1"/>
</dbReference>
<dbReference type="Pfam" id="PF25601">
    <property type="entry name" value="AAA_lid_14"/>
    <property type="match status" value="1"/>
</dbReference>
<evidence type="ECO:0000256" key="5">
    <source>
        <dbReference type="ARBA" id="ARBA00023163"/>
    </source>
</evidence>
<dbReference type="InterPro" id="IPR003593">
    <property type="entry name" value="AAA+_ATPase"/>
</dbReference>
<protein>
    <submittedName>
        <fullName evidence="8">AAA domain-containing protein</fullName>
    </submittedName>
</protein>
<dbReference type="InterPro" id="IPR009057">
    <property type="entry name" value="Homeodomain-like_sf"/>
</dbReference>
<dbReference type="InterPro" id="IPR035965">
    <property type="entry name" value="PAS-like_dom_sf"/>
</dbReference>
<keyword evidence="3" id="KW-0805">Transcription regulation</keyword>
<dbReference type="Gene3D" id="3.40.50.300">
    <property type="entry name" value="P-loop containing nucleotide triphosphate hydrolases"/>
    <property type="match status" value="1"/>
</dbReference>
<keyword evidence="9" id="KW-1185">Reference proteome</keyword>
<evidence type="ECO:0000256" key="2">
    <source>
        <dbReference type="ARBA" id="ARBA00022840"/>
    </source>
</evidence>
<dbReference type="AlphaFoldDB" id="A0A923HU38"/>
<dbReference type="GO" id="GO:0043565">
    <property type="term" value="F:sequence-specific DNA binding"/>
    <property type="evidence" value="ECO:0007669"/>
    <property type="project" value="InterPro"/>
</dbReference>
<feature type="domain" description="PAS" evidence="7">
    <location>
        <begin position="35"/>
        <end position="82"/>
    </location>
</feature>
<dbReference type="GO" id="GO:0005524">
    <property type="term" value="F:ATP binding"/>
    <property type="evidence" value="ECO:0007669"/>
    <property type="project" value="UniProtKB-KW"/>
</dbReference>
<keyword evidence="4" id="KW-0238">DNA-binding</keyword>
<comment type="caution">
    <text evidence="8">The sequence shown here is derived from an EMBL/GenBank/DDBJ whole genome shotgun (WGS) entry which is preliminary data.</text>
</comment>
<accession>A0A923HU38</accession>
<evidence type="ECO:0000259" key="7">
    <source>
        <dbReference type="PROSITE" id="PS50112"/>
    </source>
</evidence>
<dbReference type="SUPFAM" id="SSF46689">
    <property type="entry name" value="Homeodomain-like"/>
    <property type="match status" value="1"/>
</dbReference>
<dbReference type="Gene3D" id="3.30.450.20">
    <property type="entry name" value="PAS domain"/>
    <property type="match status" value="1"/>
</dbReference>
<dbReference type="FunFam" id="3.40.50.300:FF:000006">
    <property type="entry name" value="DNA-binding transcriptional regulator NtrC"/>
    <property type="match status" value="1"/>
</dbReference>